<dbReference type="SUPFAM" id="SSF46977">
    <property type="entry name" value="Succinate dehydrogenase/fumarate reductase flavoprotein C-terminal domain"/>
    <property type="match status" value="1"/>
</dbReference>
<dbReference type="InterPro" id="IPR027477">
    <property type="entry name" value="Succ_DH/fumarate_Rdtase_cat_sf"/>
</dbReference>
<sequence>MMADVLIIGGGASALQLARHLRSTMNVILLTKSSLHHSNSYLAQGGIAAALGAGDSPSFHYSDTVNAGGSTSAGQALQIMTQEASSVVHELDSIGCAFDKDHQGHFQLGREGAHGQNRIVHGGGDQTGRRIVESLTRALPPNVTVMEHHFVFELLMNDQGQCFGARSKDTGGNIHTFFSPQTVLAAGGCGQVYACTSNVETAAGDGIALAYEAGAELIDMEYIQFHPTLLYIDGHGAGLISEAVRGEGAVLVDEDGRRIMEGVHPLQDLAPRHTTAQTIFHYHRMGRKVFLDIRGVSRFQERFPSITALCLKHDVDINQGLLPVAPGCHFIMGGVKTDGNGKTNVPCLYAIGETACTRVHGTSRLASNSLLEGLVFGRRTARFLNAQSTLLPTRKQKKSVPPPDSLVLPGIKDIQKRTMEAAGIMRNHDDLTAHQAWLDSFPVVSNLDKSRLTKEQVTALFLLQTSRLITTAALERKESRGSHFRSDYPKEQAEWKDRTIRLQSRTKEAIS</sequence>
<organism evidence="15 16">
    <name type="scientific">Halobacillus litoralis</name>
    <dbReference type="NCBI Taxonomy" id="45668"/>
    <lineage>
        <taxon>Bacteria</taxon>
        <taxon>Bacillati</taxon>
        <taxon>Bacillota</taxon>
        <taxon>Bacilli</taxon>
        <taxon>Bacillales</taxon>
        <taxon>Bacillaceae</taxon>
        <taxon>Halobacillus</taxon>
    </lineage>
</organism>
<dbReference type="NCBIfam" id="TIGR00551">
    <property type="entry name" value="nadB"/>
    <property type="match status" value="1"/>
</dbReference>
<evidence type="ECO:0000256" key="3">
    <source>
        <dbReference type="ARBA" id="ARBA00008562"/>
    </source>
</evidence>
<dbReference type="InterPro" id="IPR005288">
    <property type="entry name" value="NadB"/>
</dbReference>
<evidence type="ECO:0000256" key="11">
    <source>
        <dbReference type="NCBIfam" id="TIGR00551"/>
    </source>
</evidence>
<comment type="pathway">
    <text evidence="2 12">Cofactor biosynthesis; NAD(+) biosynthesis; iminoaspartate from L-aspartate (oxidase route): step 1/1.</text>
</comment>
<evidence type="ECO:0000313" key="16">
    <source>
        <dbReference type="Proteomes" id="UP000460949"/>
    </source>
</evidence>
<evidence type="ECO:0000256" key="4">
    <source>
        <dbReference type="ARBA" id="ARBA00012173"/>
    </source>
</evidence>
<protein>
    <recommendedName>
        <fullName evidence="5 11">L-aspartate oxidase</fullName>
        <ecNumber evidence="4 11">1.4.3.16</ecNumber>
    </recommendedName>
</protein>
<dbReference type="AlphaFoldDB" id="A0A845DXK4"/>
<name>A0A845DXK4_9BACI</name>
<proteinExistence type="inferred from homology"/>
<dbReference type="SUPFAM" id="SSF51905">
    <property type="entry name" value="FAD/NAD(P)-binding domain"/>
    <property type="match status" value="1"/>
</dbReference>
<evidence type="ECO:0000256" key="1">
    <source>
        <dbReference type="ARBA" id="ARBA00001974"/>
    </source>
</evidence>
<dbReference type="PRINTS" id="PR00368">
    <property type="entry name" value="FADPNR"/>
</dbReference>
<dbReference type="EMBL" id="WMET01000007">
    <property type="protein sequence ID" value="MYL21808.1"/>
    <property type="molecule type" value="Genomic_DNA"/>
</dbReference>
<dbReference type="Gene3D" id="3.50.50.60">
    <property type="entry name" value="FAD/NAD(P)-binding domain"/>
    <property type="match status" value="1"/>
</dbReference>
<comment type="subcellular location">
    <subcellularLocation>
        <location evidence="12">Cytoplasm</location>
    </subcellularLocation>
</comment>
<comment type="catalytic activity">
    <reaction evidence="10">
        <text>L-aspartate + O2 = iminosuccinate + H2O2</text>
        <dbReference type="Rhea" id="RHEA:25876"/>
        <dbReference type="ChEBI" id="CHEBI:15379"/>
        <dbReference type="ChEBI" id="CHEBI:16240"/>
        <dbReference type="ChEBI" id="CHEBI:29991"/>
        <dbReference type="ChEBI" id="CHEBI:77875"/>
        <dbReference type="EC" id="1.4.3.16"/>
    </reaction>
    <physiologicalReaction direction="left-to-right" evidence="10">
        <dbReference type="Rhea" id="RHEA:25877"/>
    </physiologicalReaction>
</comment>
<keyword evidence="9 12" id="KW-0560">Oxidoreductase</keyword>
<dbReference type="GO" id="GO:0034628">
    <property type="term" value="P:'de novo' NAD+ biosynthetic process from L-aspartate"/>
    <property type="evidence" value="ECO:0007669"/>
    <property type="project" value="TreeGrafter"/>
</dbReference>
<evidence type="ECO:0000256" key="6">
    <source>
        <dbReference type="ARBA" id="ARBA00022630"/>
    </source>
</evidence>
<dbReference type="SUPFAM" id="SSF56425">
    <property type="entry name" value="Succinate dehydrogenase/fumarate reductase flavoprotein, catalytic domain"/>
    <property type="match status" value="1"/>
</dbReference>
<keyword evidence="7 12" id="KW-0662">Pyridine nucleotide biosynthesis</keyword>
<reference evidence="15 16" key="1">
    <citation type="submission" date="2019-11" db="EMBL/GenBank/DDBJ databases">
        <title>Genome sequences of 17 halophilic strains isolated from different environments.</title>
        <authorList>
            <person name="Furrow R.E."/>
        </authorList>
    </citation>
    <scope>NUCLEOTIDE SEQUENCE [LARGE SCALE GENOMIC DNA]</scope>
    <source>
        <strain evidence="15 16">22511_23_Filter</strain>
    </source>
</reference>
<feature type="domain" description="Fumarate reductase/succinate dehydrogenase flavoprotein-like C-terminal" evidence="14">
    <location>
        <begin position="415"/>
        <end position="506"/>
    </location>
</feature>
<evidence type="ECO:0000256" key="10">
    <source>
        <dbReference type="ARBA" id="ARBA00048305"/>
    </source>
</evidence>
<evidence type="ECO:0000256" key="8">
    <source>
        <dbReference type="ARBA" id="ARBA00022827"/>
    </source>
</evidence>
<dbReference type="GO" id="GO:0005737">
    <property type="term" value="C:cytoplasm"/>
    <property type="evidence" value="ECO:0007669"/>
    <property type="project" value="UniProtKB-SubCell"/>
</dbReference>
<dbReference type="GO" id="GO:0033765">
    <property type="term" value="F:steroid dehydrogenase activity, acting on the CH-CH group of donors"/>
    <property type="evidence" value="ECO:0007669"/>
    <property type="project" value="UniProtKB-ARBA"/>
</dbReference>
<dbReference type="Gene3D" id="3.90.700.10">
    <property type="entry name" value="Succinate dehydrogenase/fumarate reductase flavoprotein, catalytic domain"/>
    <property type="match status" value="1"/>
</dbReference>
<evidence type="ECO:0000256" key="5">
    <source>
        <dbReference type="ARBA" id="ARBA00021901"/>
    </source>
</evidence>
<evidence type="ECO:0000313" key="15">
    <source>
        <dbReference type="EMBL" id="MYL21808.1"/>
    </source>
</evidence>
<dbReference type="InterPro" id="IPR036188">
    <property type="entry name" value="FAD/NAD-bd_sf"/>
</dbReference>
<comment type="caution">
    <text evidence="15">The sequence shown here is derived from an EMBL/GenBank/DDBJ whole genome shotgun (WGS) entry which is preliminary data.</text>
</comment>
<dbReference type="InterPro" id="IPR015939">
    <property type="entry name" value="Fum_Rdtase/Succ_DH_flav-like_C"/>
</dbReference>
<dbReference type="PANTHER" id="PTHR42716:SF2">
    <property type="entry name" value="L-ASPARTATE OXIDASE, CHLOROPLASTIC"/>
    <property type="match status" value="1"/>
</dbReference>
<feature type="domain" description="FAD-dependent oxidoreductase 2 FAD-binding" evidence="13">
    <location>
        <begin position="4"/>
        <end position="370"/>
    </location>
</feature>
<keyword evidence="8 12" id="KW-0274">FAD</keyword>
<comment type="similarity">
    <text evidence="3 12">Belongs to the FAD-dependent oxidoreductase 2 family. NadB subfamily.</text>
</comment>
<dbReference type="Pfam" id="PF00890">
    <property type="entry name" value="FAD_binding_2"/>
    <property type="match status" value="1"/>
</dbReference>
<comment type="function">
    <text evidence="12">Catalyzes the oxidation of L-aspartate to iminoaspartate.</text>
</comment>
<evidence type="ECO:0000259" key="14">
    <source>
        <dbReference type="Pfam" id="PF02910"/>
    </source>
</evidence>
<keyword evidence="6 12" id="KW-0285">Flavoprotein</keyword>
<evidence type="ECO:0000256" key="12">
    <source>
        <dbReference type="RuleBase" id="RU362049"/>
    </source>
</evidence>
<evidence type="ECO:0000256" key="2">
    <source>
        <dbReference type="ARBA" id="ARBA00004950"/>
    </source>
</evidence>
<dbReference type="Gene3D" id="1.20.58.100">
    <property type="entry name" value="Fumarate reductase/succinate dehydrogenase flavoprotein-like, C-terminal domain"/>
    <property type="match status" value="1"/>
</dbReference>
<dbReference type="EC" id="1.4.3.16" evidence="4 11"/>
<evidence type="ECO:0000256" key="9">
    <source>
        <dbReference type="ARBA" id="ARBA00023002"/>
    </source>
</evidence>
<dbReference type="InterPro" id="IPR037099">
    <property type="entry name" value="Fum_R/Succ_DH_flav-like_C_sf"/>
</dbReference>
<evidence type="ECO:0000256" key="7">
    <source>
        <dbReference type="ARBA" id="ARBA00022642"/>
    </source>
</evidence>
<dbReference type="InterPro" id="IPR003953">
    <property type="entry name" value="FAD-dep_OxRdtase_2_FAD-bd"/>
</dbReference>
<dbReference type="Pfam" id="PF02910">
    <property type="entry name" value="Succ_DH_flav_C"/>
    <property type="match status" value="1"/>
</dbReference>
<dbReference type="GO" id="GO:0008734">
    <property type="term" value="F:L-aspartate oxidase activity"/>
    <property type="evidence" value="ECO:0007669"/>
    <property type="project" value="UniProtKB-UniRule"/>
</dbReference>
<comment type="cofactor">
    <cofactor evidence="1 12">
        <name>FAD</name>
        <dbReference type="ChEBI" id="CHEBI:57692"/>
    </cofactor>
</comment>
<dbReference type="UniPathway" id="UPA00253">
    <property type="reaction ID" value="UER00326"/>
</dbReference>
<dbReference type="PANTHER" id="PTHR42716">
    <property type="entry name" value="L-ASPARTATE OXIDASE"/>
    <property type="match status" value="1"/>
</dbReference>
<evidence type="ECO:0000259" key="13">
    <source>
        <dbReference type="Pfam" id="PF00890"/>
    </source>
</evidence>
<dbReference type="Proteomes" id="UP000460949">
    <property type="component" value="Unassembled WGS sequence"/>
</dbReference>
<accession>A0A845DXK4</accession>
<gene>
    <name evidence="15" type="primary">nadB</name>
    <name evidence="15" type="ORF">GLW04_18125</name>
</gene>
<dbReference type="RefSeq" id="WP_160839746.1">
    <property type="nucleotide sequence ID" value="NZ_WMET01000007.1"/>
</dbReference>